<evidence type="ECO:0000256" key="5">
    <source>
        <dbReference type="ARBA" id="ARBA00023136"/>
    </source>
</evidence>
<keyword evidence="5 6" id="KW-0472">Membrane</keyword>
<evidence type="ECO:0000313" key="7">
    <source>
        <dbReference type="EMBL" id="AIE96289.1"/>
    </source>
</evidence>
<dbReference type="GO" id="GO:0033573">
    <property type="term" value="C:high-affinity iron permease complex"/>
    <property type="evidence" value="ECO:0007669"/>
    <property type="project" value="InterPro"/>
</dbReference>
<comment type="similarity">
    <text evidence="2">Belongs to the oxidase-dependent Fe transporter (OFeT) (TC 9.A.10.1) family.</text>
</comment>
<dbReference type="GO" id="GO:0015093">
    <property type="term" value="F:ferrous iron transmembrane transporter activity"/>
    <property type="evidence" value="ECO:0007669"/>
    <property type="project" value="TreeGrafter"/>
</dbReference>
<feature type="transmembrane region" description="Helical" evidence="6">
    <location>
        <begin position="153"/>
        <end position="172"/>
    </location>
</feature>
<evidence type="ECO:0000256" key="3">
    <source>
        <dbReference type="ARBA" id="ARBA00022692"/>
    </source>
</evidence>
<organism evidence="7">
    <name type="scientific">uncultured marine group II/III euryarchaeote AD1000_77_D05</name>
    <dbReference type="NCBI Taxonomy" id="1457810"/>
    <lineage>
        <taxon>Archaea</taxon>
        <taxon>Methanobacteriati</taxon>
        <taxon>Methanobacteriota</taxon>
        <taxon>environmental samples</taxon>
    </lineage>
</organism>
<sequence length="290" mass="31072">MASDFLWSDIWAGGLIGFREAVEAALIIGVLLTWLARSERGDLANWIWKGVGAGILASLVVAALFAWIWGGVESFNEHEAMFEGILELTAAALLTAVIIHFIRHPSAAELEEWADEAYRTKQGAGLFMISFLSVWREGSETVIFIGAGTEGSGAILGVLIGILMASVLAFGFFKKGLEVDIKKLFKVTNVLLILFAAGLVAHGFHELQEAGAAPIVVEHIWDVNPDVSDADAASGNYPALHEKGVIGGIFKALFGWNGNPALLEVVLWVAYVTGMVYLSKKLGGSNNTSE</sequence>
<evidence type="ECO:0000256" key="2">
    <source>
        <dbReference type="ARBA" id="ARBA00008333"/>
    </source>
</evidence>
<gene>
    <name evidence="7" type="primary">FTR</name>
    <name evidence="7" type="synonym">efeU</name>
</gene>
<dbReference type="EMBL" id="KF900475">
    <property type="protein sequence ID" value="AIE96289.1"/>
    <property type="molecule type" value="Genomic_DNA"/>
</dbReference>
<reference evidence="7" key="1">
    <citation type="journal article" date="2014" name="Genome Biol. Evol.">
        <title>Pangenome evidence for extensive interdomain horizontal transfer affecting lineage core and shell genes in uncultured planktonic thaumarchaeota and euryarchaeota.</title>
        <authorList>
            <person name="Deschamps P."/>
            <person name="Zivanovic Y."/>
            <person name="Moreira D."/>
            <person name="Rodriguez-Valera F."/>
            <person name="Lopez-Garcia P."/>
        </authorList>
    </citation>
    <scope>NUCLEOTIDE SEQUENCE</scope>
</reference>
<dbReference type="PANTHER" id="PTHR31632:SF2">
    <property type="entry name" value="PLASMA MEMBRANE IRON PERMEASE"/>
    <property type="match status" value="1"/>
</dbReference>
<protein>
    <submittedName>
        <fullName evidence="7">High-affinity iron transporter (FTR, efeU)</fullName>
    </submittedName>
</protein>
<comment type="subcellular location">
    <subcellularLocation>
        <location evidence="1">Membrane</location>
        <topology evidence="1">Multi-pass membrane protein</topology>
    </subcellularLocation>
</comment>
<dbReference type="AlphaFoldDB" id="A0A075FYN0"/>
<feature type="transmembrane region" description="Helical" evidence="6">
    <location>
        <begin position="12"/>
        <end position="34"/>
    </location>
</feature>
<dbReference type="InterPro" id="IPR004923">
    <property type="entry name" value="FTR1/Fip1/EfeU"/>
</dbReference>
<accession>A0A075FYN0</accession>
<evidence type="ECO:0000256" key="6">
    <source>
        <dbReference type="SAM" id="Phobius"/>
    </source>
</evidence>
<keyword evidence="4 6" id="KW-1133">Transmembrane helix</keyword>
<evidence type="ECO:0000256" key="4">
    <source>
        <dbReference type="ARBA" id="ARBA00022989"/>
    </source>
</evidence>
<name>A0A075FYN0_9EURY</name>
<proteinExistence type="inferred from homology"/>
<keyword evidence="3 6" id="KW-0812">Transmembrane</keyword>
<evidence type="ECO:0000256" key="1">
    <source>
        <dbReference type="ARBA" id="ARBA00004141"/>
    </source>
</evidence>
<feature type="transmembrane region" description="Helical" evidence="6">
    <location>
        <begin position="46"/>
        <end position="69"/>
    </location>
</feature>
<feature type="transmembrane region" description="Helical" evidence="6">
    <location>
        <begin position="184"/>
        <end position="204"/>
    </location>
</feature>
<dbReference type="Pfam" id="PF03239">
    <property type="entry name" value="FTR1"/>
    <property type="match status" value="1"/>
</dbReference>
<feature type="transmembrane region" description="Helical" evidence="6">
    <location>
        <begin position="261"/>
        <end position="278"/>
    </location>
</feature>
<dbReference type="PANTHER" id="PTHR31632">
    <property type="entry name" value="IRON TRANSPORTER FTH1"/>
    <property type="match status" value="1"/>
</dbReference>